<keyword evidence="5" id="KW-1185">Reference proteome</keyword>
<feature type="domain" description="Cupin type-2" evidence="1">
    <location>
        <begin position="39"/>
        <end position="95"/>
    </location>
</feature>
<dbReference type="InterPro" id="IPR052535">
    <property type="entry name" value="Bacilysin_H2HPP_isomerase"/>
</dbReference>
<dbReference type="Proteomes" id="UP000256321">
    <property type="component" value="Unassembled WGS sequence"/>
</dbReference>
<dbReference type="PANTHER" id="PTHR40112">
    <property type="entry name" value="H2HPP ISOMERASE"/>
    <property type="match status" value="1"/>
</dbReference>
<evidence type="ECO:0000313" key="3">
    <source>
        <dbReference type="EMBL" id="RDU49013.1"/>
    </source>
</evidence>
<dbReference type="InterPro" id="IPR011051">
    <property type="entry name" value="RmlC_Cupin_sf"/>
</dbReference>
<dbReference type="Proteomes" id="UP000629596">
    <property type="component" value="Unassembled WGS sequence"/>
</dbReference>
<dbReference type="InterPro" id="IPR014710">
    <property type="entry name" value="RmlC-like_jellyroll"/>
</dbReference>
<proteinExistence type="predicted"/>
<dbReference type="Gene3D" id="2.60.120.10">
    <property type="entry name" value="Jelly Rolls"/>
    <property type="match status" value="1"/>
</dbReference>
<sequence length="112" mass="12396">MKYESNNFQFEAEMPWEPAGEGVTRQIMAHNDDLMMVKVKFETGAVGTPHTHPHSQATYVASGVFEFTTDGETKTVRPGDGVYMKPGILHGCKCLEAGVVIDTFSPVREDFL</sequence>
<dbReference type="SUPFAM" id="SSF51182">
    <property type="entry name" value="RmlC-like cupins"/>
    <property type="match status" value="1"/>
</dbReference>
<organism evidence="3 4">
    <name type="scientific">Parabacteroides acidifaciens</name>
    <dbReference type="NCBI Taxonomy" id="2290935"/>
    <lineage>
        <taxon>Bacteria</taxon>
        <taxon>Pseudomonadati</taxon>
        <taxon>Bacteroidota</taxon>
        <taxon>Bacteroidia</taxon>
        <taxon>Bacteroidales</taxon>
        <taxon>Tannerellaceae</taxon>
        <taxon>Parabacteroides</taxon>
    </lineage>
</organism>
<evidence type="ECO:0000313" key="4">
    <source>
        <dbReference type="Proteomes" id="UP000256321"/>
    </source>
</evidence>
<name>A0A3D8HDF5_9BACT</name>
<reference evidence="3 4" key="1">
    <citation type="submission" date="2018-07" db="EMBL/GenBank/DDBJ databases">
        <title>Parabacteroides acidifaciens nov. sp., isolated from human feces.</title>
        <authorList>
            <person name="Wang Y.J."/>
        </authorList>
    </citation>
    <scope>NUCLEOTIDE SEQUENCE [LARGE SCALE GENOMIC DNA]</scope>
    <source>
        <strain evidence="3 4">426-9</strain>
    </source>
</reference>
<protein>
    <submittedName>
        <fullName evidence="3">Cupin domain-containing protein</fullName>
    </submittedName>
</protein>
<evidence type="ECO:0000313" key="2">
    <source>
        <dbReference type="EMBL" id="MBC8602293.1"/>
    </source>
</evidence>
<dbReference type="AlphaFoldDB" id="A0A3D8HDF5"/>
<evidence type="ECO:0000313" key="5">
    <source>
        <dbReference type="Proteomes" id="UP000629596"/>
    </source>
</evidence>
<dbReference type="PANTHER" id="PTHR40112:SF1">
    <property type="entry name" value="H2HPP ISOMERASE"/>
    <property type="match status" value="1"/>
</dbReference>
<dbReference type="PIRSF" id="PIRSF029883">
    <property type="entry name" value="KdgF"/>
    <property type="match status" value="1"/>
</dbReference>
<dbReference type="EMBL" id="JACRTI010000025">
    <property type="protein sequence ID" value="MBC8602293.1"/>
    <property type="molecule type" value="Genomic_DNA"/>
</dbReference>
<accession>A0A3D8HDF5</accession>
<dbReference type="CDD" id="cd02238">
    <property type="entry name" value="cupin_KdgF"/>
    <property type="match status" value="1"/>
</dbReference>
<dbReference type="InterPro" id="IPR013096">
    <property type="entry name" value="Cupin_2"/>
</dbReference>
<dbReference type="Pfam" id="PF07883">
    <property type="entry name" value="Cupin_2"/>
    <property type="match status" value="1"/>
</dbReference>
<dbReference type="RefSeq" id="WP_115499801.1">
    <property type="nucleotide sequence ID" value="NZ_JACRTI010000025.1"/>
</dbReference>
<comment type="caution">
    <text evidence="3">The sequence shown here is derived from an EMBL/GenBank/DDBJ whole genome shotgun (WGS) entry which is preliminary data.</text>
</comment>
<dbReference type="EMBL" id="QREV01000025">
    <property type="protein sequence ID" value="RDU49013.1"/>
    <property type="molecule type" value="Genomic_DNA"/>
</dbReference>
<dbReference type="InterPro" id="IPR025499">
    <property type="entry name" value="KdgF"/>
</dbReference>
<gene>
    <name evidence="3" type="ORF">DWU89_11555</name>
    <name evidence="2" type="ORF">H8784_11275</name>
</gene>
<reference evidence="2 5" key="2">
    <citation type="submission" date="2020-08" db="EMBL/GenBank/DDBJ databases">
        <title>Genome public.</title>
        <authorList>
            <person name="Liu C."/>
            <person name="Sun Q."/>
        </authorList>
    </citation>
    <scope>NUCLEOTIDE SEQUENCE [LARGE SCALE GENOMIC DNA]</scope>
    <source>
        <strain evidence="2 5">426_9</strain>
    </source>
</reference>
<evidence type="ECO:0000259" key="1">
    <source>
        <dbReference type="Pfam" id="PF07883"/>
    </source>
</evidence>